<name>A0A7J6RGM7_PEROL</name>
<dbReference type="AlphaFoldDB" id="A0A7J6RGM7"/>
<feature type="non-terminal residue" evidence="2">
    <location>
        <position position="1"/>
    </location>
</feature>
<evidence type="ECO:0000313" key="2">
    <source>
        <dbReference type="EMBL" id="KAF4719793.1"/>
    </source>
</evidence>
<feature type="region of interest" description="Disordered" evidence="1">
    <location>
        <begin position="259"/>
        <end position="298"/>
    </location>
</feature>
<accession>A0A7J6RGM7</accession>
<protein>
    <submittedName>
        <fullName evidence="2">Uncharacterized protein</fullName>
    </submittedName>
</protein>
<evidence type="ECO:0000256" key="1">
    <source>
        <dbReference type="SAM" id="MobiDB-lite"/>
    </source>
</evidence>
<feature type="non-terminal residue" evidence="2">
    <location>
        <position position="298"/>
    </location>
</feature>
<sequence length="298" mass="32687">QEIEEFVQRWGLERSSARDIMHSLTTHAADKLIRTFHVPQNVQEPFEALQRAALELAKPQTFGIVTPSQMQSALISLMKQTQPVGEFIEGCFLAEDVGALFTKYNESICTVYYRSVCYLLTRPWCSGIACSRRGHLAVCQDKDTLLFELRNWEQEQLGLLAVALSFPGVGVVQSQDDRVQLGLHFPKKYVGLFERIRQVDRPGECVYRSDDEWHRVTVRAQAARVDALAAAAAHAATLGYGPPPPLAGVKRDASVLLASRPRSLSRSGFSPSPPPRSSQGLSAVSSAVARGPGDAPSA</sequence>
<gene>
    <name evidence="2" type="ORF">FOZ62_009646</name>
</gene>
<reference evidence="2 3" key="1">
    <citation type="submission" date="2020-04" db="EMBL/GenBank/DDBJ databases">
        <title>Perkinsus olseni comparative genomics.</title>
        <authorList>
            <person name="Bogema D.R."/>
        </authorList>
    </citation>
    <scope>NUCLEOTIDE SEQUENCE [LARGE SCALE GENOMIC DNA]</scope>
    <source>
        <strain evidence="2">ATCC PRA-205</strain>
    </source>
</reference>
<dbReference type="Proteomes" id="UP000574390">
    <property type="component" value="Unassembled WGS sequence"/>
</dbReference>
<organism evidence="2 3">
    <name type="scientific">Perkinsus olseni</name>
    <name type="common">Perkinsus atlanticus</name>
    <dbReference type="NCBI Taxonomy" id="32597"/>
    <lineage>
        <taxon>Eukaryota</taxon>
        <taxon>Sar</taxon>
        <taxon>Alveolata</taxon>
        <taxon>Perkinsozoa</taxon>
        <taxon>Perkinsea</taxon>
        <taxon>Perkinsida</taxon>
        <taxon>Perkinsidae</taxon>
        <taxon>Perkinsus</taxon>
    </lineage>
</organism>
<evidence type="ECO:0000313" key="3">
    <source>
        <dbReference type="Proteomes" id="UP000574390"/>
    </source>
</evidence>
<dbReference type="EMBL" id="JABANM010022321">
    <property type="protein sequence ID" value="KAF4719793.1"/>
    <property type="molecule type" value="Genomic_DNA"/>
</dbReference>
<proteinExistence type="predicted"/>
<feature type="compositionally biased region" description="Low complexity" evidence="1">
    <location>
        <begin position="259"/>
        <end position="270"/>
    </location>
</feature>
<comment type="caution">
    <text evidence="2">The sequence shown here is derived from an EMBL/GenBank/DDBJ whole genome shotgun (WGS) entry which is preliminary data.</text>
</comment>